<evidence type="ECO:0000313" key="5">
    <source>
        <dbReference type="Proteomes" id="UP000008850"/>
    </source>
</evidence>
<dbReference type="GO" id="GO:0003700">
    <property type="term" value="F:DNA-binding transcription factor activity"/>
    <property type="evidence" value="ECO:0007669"/>
    <property type="project" value="TreeGrafter"/>
</dbReference>
<evidence type="ECO:0000259" key="3">
    <source>
        <dbReference type="PROSITE" id="PS50977"/>
    </source>
</evidence>
<dbReference type="SUPFAM" id="SSF48498">
    <property type="entry name" value="Tetracyclin repressor-like, C-terminal domain"/>
    <property type="match status" value="1"/>
</dbReference>
<sequence>MATFIEEARRRQIVEAAIAVLAHEGYARASLSRIAARAGISKSVITYHFDGKDEMFEAVFSHVADAAGAYMTPFLERAGDPAGQIAAYIRHQIAYMRDHRDELLAIGTLALNHGGASGTPDYIVRSAEEERTILTALVTDGQAAGQIRGDLDAEFIAGLISKTVEGGLSEWAWRPETDLSAYADQLIDLLERGMRADTKK</sequence>
<dbReference type="PRINTS" id="PR00455">
    <property type="entry name" value="HTHTETR"/>
</dbReference>
<dbReference type="GO" id="GO:0000976">
    <property type="term" value="F:transcription cis-regulatory region binding"/>
    <property type="evidence" value="ECO:0007669"/>
    <property type="project" value="TreeGrafter"/>
</dbReference>
<dbReference type="HOGENOM" id="CLU_069356_15_5_5"/>
<dbReference type="PANTHER" id="PTHR30055">
    <property type="entry name" value="HTH-TYPE TRANSCRIPTIONAL REGULATOR RUTR"/>
    <property type="match status" value="1"/>
</dbReference>
<dbReference type="Gene3D" id="1.10.10.60">
    <property type="entry name" value="Homeodomain-like"/>
    <property type="match status" value="1"/>
</dbReference>
<dbReference type="PANTHER" id="PTHR30055:SF229">
    <property type="entry name" value="HTH-TYPE TRANSCRIPTIONAL REPRESSOR RV1474C"/>
    <property type="match status" value="1"/>
</dbReference>
<dbReference type="eggNOG" id="COG1309">
    <property type="taxonomic scope" value="Bacteria"/>
</dbReference>
<dbReference type="Pfam" id="PF00440">
    <property type="entry name" value="TetR_N"/>
    <property type="match status" value="1"/>
</dbReference>
<evidence type="ECO:0000256" key="2">
    <source>
        <dbReference type="PROSITE-ProRule" id="PRU00335"/>
    </source>
</evidence>
<gene>
    <name evidence="4" type="ordered locus">KKY_1766</name>
</gene>
<dbReference type="Proteomes" id="UP000008850">
    <property type="component" value="Chromosome"/>
</dbReference>
<organism evidence="4 5">
    <name type="scientific">Pelagibacterium halotolerans (strain DSM 22347 / JCM 15775 / CGMCC 1.7692 / B2)</name>
    <dbReference type="NCBI Taxonomy" id="1082931"/>
    <lineage>
        <taxon>Bacteria</taxon>
        <taxon>Pseudomonadati</taxon>
        <taxon>Pseudomonadota</taxon>
        <taxon>Alphaproteobacteria</taxon>
        <taxon>Hyphomicrobiales</taxon>
        <taxon>Devosiaceae</taxon>
        <taxon>Pelagibacterium</taxon>
    </lineage>
</organism>
<dbReference type="InterPro" id="IPR009057">
    <property type="entry name" value="Homeodomain-like_sf"/>
</dbReference>
<dbReference type="Gene3D" id="1.10.357.10">
    <property type="entry name" value="Tetracycline Repressor, domain 2"/>
    <property type="match status" value="1"/>
</dbReference>
<dbReference type="RefSeq" id="WP_014130927.1">
    <property type="nucleotide sequence ID" value="NC_016078.1"/>
</dbReference>
<dbReference type="InterPro" id="IPR050109">
    <property type="entry name" value="HTH-type_TetR-like_transc_reg"/>
</dbReference>
<evidence type="ECO:0000256" key="1">
    <source>
        <dbReference type="ARBA" id="ARBA00023125"/>
    </source>
</evidence>
<feature type="domain" description="HTH tetR-type" evidence="3">
    <location>
        <begin position="7"/>
        <end position="67"/>
    </location>
</feature>
<keyword evidence="5" id="KW-1185">Reference proteome</keyword>
<dbReference type="InterPro" id="IPR036271">
    <property type="entry name" value="Tet_transcr_reg_TetR-rel_C_sf"/>
</dbReference>
<proteinExistence type="predicted"/>
<dbReference type="KEGG" id="phl:KKY_1766"/>
<dbReference type="PROSITE" id="PS50977">
    <property type="entry name" value="HTH_TETR_2"/>
    <property type="match status" value="1"/>
</dbReference>
<reference evidence="4 5" key="1">
    <citation type="journal article" date="2012" name="J. Bacteriol.">
        <title>Complete genome sequence of Pelagibacterium halotolerans B2T.</title>
        <authorList>
            <person name="Huo Y.Y."/>
            <person name="Cheng H."/>
            <person name="Han X.F."/>
            <person name="Jiang X.W."/>
            <person name="Sun C."/>
            <person name="Zhang X.Q."/>
            <person name="Zhu X.F."/>
            <person name="Liu Y.F."/>
            <person name="Li P.F."/>
            <person name="Ni P.X."/>
            <person name="Wu M."/>
        </authorList>
    </citation>
    <scope>NUCLEOTIDE SEQUENCE [LARGE SCALE GENOMIC DNA]</scope>
    <source>
        <strain evidence="5">DSM 22347 / JCM 15775 / CGMCC 1.7692 / B2</strain>
    </source>
</reference>
<dbReference type="STRING" id="1082931.KKY_1766"/>
<dbReference type="InterPro" id="IPR001647">
    <property type="entry name" value="HTH_TetR"/>
</dbReference>
<accession>G4RDH7</accession>
<dbReference type="AlphaFoldDB" id="G4RDH7"/>
<keyword evidence="1 2" id="KW-0238">DNA-binding</keyword>
<name>G4RDH7_PELHB</name>
<feature type="DNA-binding region" description="H-T-H motif" evidence="2">
    <location>
        <begin position="30"/>
        <end position="49"/>
    </location>
</feature>
<dbReference type="EMBL" id="CP003075">
    <property type="protein sequence ID" value="AEQ51778.1"/>
    <property type="molecule type" value="Genomic_DNA"/>
</dbReference>
<dbReference type="SUPFAM" id="SSF46689">
    <property type="entry name" value="Homeodomain-like"/>
    <property type="match status" value="1"/>
</dbReference>
<evidence type="ECO:0000313" key="4">
    <source>
        <dbReference type="EMBL" id="AEQ51778.1"/>
    </source>
</evidence>
<protein>
    <submittedName>
        <fullName evidence="4">Transcriptional regulator, TetR family protein</fullName>
    </submittedName>
</protein>